<dbReference type="WBParaSite" id="Minc3s01369g23209">
    <property type="protein sequence ID" value="Minc3s01369g23209"/>
    <property type="gene ID" value="Minc3s01369g23209"/>
</dbReference>
<keyword evidence="1" id="KW-1185">Reference proteome</keyword>
<organism evidence="1 2">
    <name type="scientific">Meloidogyne incognita</name>
    <name type="common">Southern root-knot nematode worm</name>
    <name type="synonym">Oxyuris incognita</name>
    <dbReference type="NCBI Taxonomy" id="6306"/>
    <lineage>
        <taxon>Eukaryota</taxon>
        <taxon>Metazoa</taxon>
        <taxon>Ecdysozoa</taxon>
        <taxon>Nematoda</taxon>
        <taxon>Chromadorea</taxon>
        <taxon>Rhabditida</taxon>
        <taxon>Tylenchina</taxon>
        <taxon>Tylenchomorpha</taxon>
        <taxon>Tylenchoidea</taxon>
        <taxon>Meloidogynidae</taxon>
        <taxon>Meloidogyninae</taxon>
        <taxon>Meloidogyne</taxon>
        <taxon>Meloidogyne incognita group</taxon>
    </lineage>
</organism>
<accession>A0A914MA20</accession>
<dbReference type="SUPFAM" id="SSF57716">
    <property type="entry name" value="Glucocorticoid receptor-like (DNA-binding domain)"/>
    <property type="match status" value="1"/>
</dbReference>
<reference evidence="2" key="1">
    <citation type="submission" date="2022-11" db="UniProtKB">
        <authorList>
            <consortium name="WormBaseParasite"/>
        </authorList>
    </citation>
    <scope>IDENTIFICATION</scope>
</reference>
<dbReference type="Proteomes" id="UP000887563">
    <property type="component" value="Unplaced"/>
</dbReference>
<dbReference type="AlphaFoldDB" id="A0A914MA20"/>
<sequence length="65" mass="7799">MRPEVNFYQTKMRITPDRKCYTCEATKTSNWYRHSIPAQYICKSCYDKQQKMTKVNKKASRKGID</sequence>
<evidence type="ECO:0000313" key="2">
    <source>
        <dbReference type="WBParaSite" id="Minc3s01369g23209"/>
    </source>
</evidence>
<evidence type="ECO:0000313" key="1">
    <source>
        <dbReference type="Proteomes" id="UP000887563"/>
    </source>
</evidence>
<proteinExistence type="predicted"/>
<name>A0A914MA20_MELIC</name>
<protein>
    <submittedName>
        <fullName evidence="2">GATA-type domain-containing protein</fullName>
    </submittedName>
</protein>